<evidence type="ECO:0000313" key="2">
    <source>
        <dbReference type="Proteomes" id="UP001175228"/>
    </source>
</evidence>
<comment type="caution">
    <text evidence="1">The sequence shown here is derived from an EMBL/GenBank/DDBJ whole genome shotgun (WGS) entry which is preliminary data.</text>
</comment>
<sequence>MLAIHKHLKDVRDHKKHAKLSDLASGSAAGDDMVIDALGNSEGMSALSTAQVKSDSDKDVLGTELDQFGDILATEPTVRPPGTVTIEEVEDIDLELTCQWHYQWDFPDNKAGAPLHHGKTTFQHIRNKQILKQEEVLGPFQDDEEWELAKWLIKNMGHSAAEEFLKLPMISLCAQPQYKTKQQLYNRINDLPQGEGTNWKCYEFEYEGNIPDNKDPSDMKMKKENLEMWFHNPLKIVCELISNPVFKDVMAYAPIQMFMDPEGQNQVFNEMWMDNTYYNIAKDTHHQLSLHAIILLGYLPIPKFDCYTKKLRSIMKYRLFHHCMTIMMKSIADAGCTGVEMVCADALVCFVYPIFAVYIADYPEQCLDHAAGKDVNTIIQITTHLSTFLGITPDLLHQLHKGVFKDHLVKWCTAIIGAIEVDKAFWSMPSHPGLGHFKNGISHVSQWTSDMPGNSTGKTLDIIYNKCNSYIY</sequence>
<organism evidence="1 2">
    <name type="scientific">Armillaria luteobubalina</name>
    <dbReference type="NCBI Taxonomy" id="153913"/>
    <lineage>
        <taxon>Eukaryota</taxon>
        <taxon>Fungi</taxon>
        <taxon>Dikarya</taxon>
        <taxon>Basidiomycota</taxon>
        <taxon>Agaricomycotina</taxon>
        <taxon>Agaricomycetes</taxon>
        <taxon>Agaricomycetidae</taxon>
        <taxon>Agaricales</taxon>
        <taxon>Marasmiineae</taxon>
        <taxon>Physalacriaceae</taxon>
        <taxon>Armillaria</taxon>
    </lineage>
</organism>
<accession>A0AA39URA5</accession>
<evidence type="ECO:0000313" key="1">
    <source>
        <dbReference type="EMBL" id="KAK0493964.1"/>
    </source>
</evidence>
<gene>
    <name evidence="1" type="ORF">EDD18DRAFT_1355885</name>
</gene>
<name>A0AA39URA5_9AGAR</name>
<protein>
    <submittedName>
        <fullName evidence="1">Uncharacterized protein</fullName>
    </submittedName>
</protein>
<dbReference type="InterPro" id="IPR041078">
    <property type="entry name" value="Plavaka"/>
</dbReference>
<dbReference type="EMBL" id="JAUEPU010000022">
    <property type="protein sequence ID" value="KAK0493964.1"/>
    <property type="molecule type" value="Genomic_DNA"/>
</dbReference>
<dbReference type="Pfam" id="PF18759">
    <property type="entry name" value="Plavaka"/>
    <property type="match status" value="2"/>
</dbReference>
<keyword evidence="2" id="KW-1185">Reference proteome</keyword>
<proteinExistence type="predicted"/>
<dbReference type="AlphaFoldDB" id="A0AA39URA5"/>
<dbReference type="Proteomes" id="UP001175228">
    <property type="component" value="Unassembled WGS sequence"/>
</dbReference>
<reference evidence="1" key="1">
    <citation type="submission" date="2023-06" db="EMBL/GenBank/DDBJ databases">
        <authorList>
            <consortium name="Lawrence Berkeley National Laboratory"/>
            <person name="Ahrendt S."/>
            <person name="Sahu N."/>
            <person name="Indic B."/>
            <person name="Wong-Bajracharya J."/>
            <person name="Merenyi Z."/>
            <person name="Ke H.-M."/>
            <person name="Monk M."/>
            <person name="Kocsube S."/>
            <person name="Drula E."/>
            <person name="Lipzen A."/>
            <person name="Balint B."/>
            <person name="Henrissat B."/>
            <person name="Andreopoulos B."/>
            <person name="Martin F.M."/>
            <person name="Harder C.B."/>
            <person name="Rigling D."/>
            <person name="Ford K.L."/>
            <person name="Foster G.D."/>
            <person name="Pangilinan J."/>
            <person name="Papanicolaou A."/>
            <person name="Barry K."/>
            <person name="LaButti K."/>
            <person name="Viragh M."/>
            <person name="Koriabine M."/>
            <person name="Yan M."/>
            <person name="Riley R."/>
            <person name="Champramary S."/>
            <person name="Plett K.L."/>
            <person name="Tsai I.J."/>
            <person name="Slot J."/>
            <person name="Sipos G."/>
            <person name="Plett J."/>
            <person name="Nagy L.G."/>
            <person name="Grigoriev I.V."/>
        </authorList>
    </citation>
    <scope>NUCLEOTIDE SEQUENCE</scope>
    <source>
        <strain evidence="1">HWK02</strain>
    </source>
</reference>